<evidence type="ECO:0000313" key="3">
    <source>
        <dbReference type="Proteomes" id="UP000729701"/>
    </source>
</evidence>
<dbReference type="SUPFAM" id="SSF52540">
    <property type="entry name" value="P-loop containing nucleoside triphosphate hydrolases"/>
    <property type="match status" value="1"/>
</dbReference>
<organism evidence="2 3">
    <name type="scientific">Cyanomargarita calcarea GSE-NOS-MK-12-04C</name>
    <dbReference type="NCBI Taxonomy" id="2839659"/>
    <lineage>
        <taxon>Bacteria</taxon>
        <taxon>Bacillati</taxon>
        <taxon>Cyanobacteriota</taxon>
        <taxon>Cyanophyceae</taxon>
        <taxon>Nostocales</taxon>
        <taxon>Cyanomargaritaceae</taxon>
        <taxon>Cyanomargarita</taxon>
    </lineage>
</organism>
<proteinExistence type="predicted"/>
<dbReference type="Pfam" id="PF14516">
    <property type="entry name" value="AAA_35"/>
    <property type="match status" value="1"/>
</dbReference>
<dbReference type="InterPro" id="IPR027417">
    <property type="entry name" value="P-loop_NTPase"/>
</dbReference>
<gene>
    <name evidence="2" type="ORF">KME60_11575</name>
</gene>
<feature type="domain" description="vWA-MoxR associated protein N-terminal HTH" evidence="1">
    <location>
        <begin position="1"/>
        <end position="84"/>
    </location>
</feature>
<dbReference type="AlphaFoldDB" id="A0A951QKI7"/>
<dbReference type="InterPro" id="IPR058651">
    <property type="entry name" value="HTH_VMAP-M9"/>
</dbReference>
<evidence type="ECO:0000259" key="1">
    <source>
        <dbReference type="Pfam" id="PF26355"/>
    </source>
</evidence>
<dbReference type="Pfam" id="PF26355">
    <property type="entry name" value="HTH_VMAP-M9"/>
    <property type="match status" value="1"/>
</dbReference>
<sequence>MNFEEGLRILDAAIFSKINRHLKDVEIIVLKGSWQGSNYDDIASHEGYAAKYLRQDVGFKLWKLLSDALGEEVNKTNFRAAVERSRSVSFEESRSRSTNILPIEMQHLESLHTTDSSTNNFVPEYPEGSVPQNSLFYVQRQIDTRCYEKILQSGSLIRIKAPHQMGKTSLLNRIIAHSNQQRYNTVRLNFLQAEAKIFSNLDNFLRWFCDYVSYKLKLPSLLNESWDEYRGSIINCTTYFEDNILMPINNNLVLALDEVDRIFQYSEISQGFFSMLRSWHEEAKTVDIWENLRLIVVNSTENYGSLDINQSPFNVGLVVELAEFTQEQIEDLAQRHKLDYNQTQVQELMSMLGGHPHLIRLALYHLALGDTTIDKLLQDAPTNAGIYEEYLRRYLNTFKANNKLAEAFFEVVNATEAVGIETMQAYQLYSMGLVKRIGDKLVPRCQLYQQYFREHLGASQFCQNMNCHSKRSE</sequence>
<protein>
    <submittedName>
        <fullName evidence="2">AAA-like domain-containing protein</fullName>
    </submittedName>
</protein>
<dbReference type="Gene3D" id="3.40.50.300">
    <property type="entry name" value="P-loop containing nucleotide triphosphate hydrolases"/>
    <property type="match status" value="1"/>
</dbReference>
<accession>A0A951QKI7</accession>
<dbReference type="EMBL" id="JAHHGZ010000010">
    <property type="protein sequence ID" value="MBW4668034.1"/>
    <property type="molecule type" value="Genomic_DNA"/>
</dbReference>
<reference evidence="2" key="2">
    <citation type="journal article" date="2022" name="Microbiol. Resour. Announc.">
        <title>Metagenome Sequencing to Explore Phylogenomics of Terrestrial Cyanobacteria.</title>
        <authorList>
            <person name="Ward R.D."/>
            <person name="Stajich J.E."/>
            <person name="Johansen J.R."/>
            <person name="Huntemann M."/>
            <person name="Clum A."/>
            <person name="Foster B."/>
            <person name="Foster B."/>
            <person name="Roux S."/>
            <person name="Palaniappan K."/>
            <person name="Varghese N."/>
            <person name="Mukherjee S."/>
            <person name="Reddy T.B.K."/>
            <person name="Daum C."/>
            <person name="Copeland A."/>
            <person name="Chen I.A."/>
            <person name="Ivanova N.N."/>
            <person name="Kyrpides N.C."/>
            <person name="Shapiro N."/>
            <person name="Eloe-Fadrosh E.A."/>
            <person name="Pietrasiak N."/>
        </authorList>
    </citation>
    <scope>NUCLEOTIDE SEQUENCE</scope>
    <source>
        <strain evidence="2">GSE-NOS-MK-12-04C</strain>
    </source>
</reference>
<name>A0A951QKI7_9CYAN</name>
<dbReference type="Proteomes" id="UP000729701">
    <property type="component" value="Unassembled WGS sequence"/>
</dbReference>
<evidence type="ECO:0000313" key="2">
    <source>
        <dbReference type="EMBL" id="MBW4668034.1"/>
    </source>
</evidence>
<comment type="caution">
    <text evidence="2">The sequence shown here is derived from an EMBL/GenBank/DDBJ whole genome shotgun (WGS) entry which is preliminary data.</text>
</comment>
<reference evidence="2" key="1">
    <citation type="submission" date="2021-05" db="EMBL/GenBank/DDBJ databases">
        <authorList>
            <person name="Pietrasiak N."/>
            <person name="Ward R."/>
            <person name="Stajich J.E."/>
            <person name="Kurbessoian T."/>
        </authorList>
    </citation>
    <scope>NUCLEOTIDE SEQUENCE</scope>
    <source>
        <strain evidence="2">GSE-NOS-MK-12-04C</strain>
    </source>
</reference>